<dbReference type="EC" id="2.5.1.141" evidence="3 14"/>
<dbReference type="RefSeq" id="WP_161422688.1">
    <property type="nucleotide sequence ID" value="NZ_JARWMY010000007.1"/>
</dbReference>
<evidence type="ECO:0000256" key="4">
    <source>
        <dbReference type="ARBA" id="ARBA00022475"/>
    </source>
</evidence>
<evidence type="ECO:0000256" key="6">
    <source>
        <dbReference type="ARBA" id="ARBA00022692"/>
    </source>
</evidence>
<evidence type="ECO:0000256" key="10">
    <source>
        <dbReference type="ARBA" id="ARBA00030253"/>
    </source>
</evidence>
<evidence type="ECO:0000256" key="14">
    <source>
        <dbReference type="HAMAP-Rule" id="MF_00154"/>
    </source>
</evidence>
<evidence type="ECO:0000313" key="16">
    <source>
        <dbReference type="Proteomes" id="UP000448235"/>
    </source>
</evidence>
<evidence type="ECO:0000256" key="8">
    <source>
        <dbReference type="ARBA" id="ARBA00023133"/>
    </source>
</evidence>
<keyword evidence="7 14" id="KW-1133">Transmembrane helix</keyword>
<reference evidence="15 16" key="1">
    <citation type="submission" date="2019-12" db="EMBL/GenBank/DDBJ databases">
        <title>Draft genome sequencing of Halomonas icarensis D1-1.</title>
        <authorList>
            <person name="Pandiyan K."/>
            <person name="Kushwaha P."/>
            <person name="Gowdham M."/>
            <person name="Chakdar H."/>
            <person name="Singh A."/>
            <person name="Kumar M."/>
            <person name="Saxena A.K."/>
        </authorList>
    </citation>
    <scope>NUCLEOTIDE SEQUENCE [LARGE SCALE GENOMIC DNA]</scope>
    <source>
        <strain evidence="15 16">D1-1</strain>
    </source>
</reference>
<feature type="transmembrane region" description="Helical" evidence="14">
    <location>
        <begin position="242"/>
        <end position="261"/>
    </location>
</feature>
<feature type="transmembrane region" description="Helical" evidence="14">
    <location>
        <begin position="214"/>
        <end position="236"/>
    </location>
</feature>
<keyword evidence="6 14" id="KW-0812">Transmembrane</keyword>
<evidence type="ECO:0000256" key="9">
    <source>
        <dbReference type="ARBA" id="ARBA00023136"/>
    </source>
</evidence>
<feature type="transmembrane region" description="Helical" evidence="14">
    <location>
        <begin position="60"/>
        <end position="81"/>
    </location>
</feature>
<evidence type="ECO:0000256" key="2">
    <source>
        <dbReference type="ARBA" id="ARBA00004919"/>
    </source>
</evidence>
<sequence>MSDSLTTEIRVTELASPSLGSWGWRDLVTLCKPRVVLVMLVCALVGMALARPVLPSLGVVFFGLAGIGLTACGAAAFNHVVDRRLDAMMLRTARRPLATRRMPGSIALAWATLLSLAGLGLLVWQVNGLTAWLTLGSLIGYALVYTTFLKHATPQNIVIGGLAGAAPPLLGWTAVTGQVGPEPLLLVLIIFAWTPPHFWALALHKRDEYARAGVPMLPVTHGVAFTRLQVWLYGWLTVAVTLLPFVIGMSGAVYLVGVMALNARFMFWNYRVWRGQDPRAPLAAFWFSIRYILGLFGVLLLDHYAQAWTLWLAPAIQ</sequence>
<comment type="subcellular location">
    <subcellularLocation>
        <location evidence="1 14">Cell membrane</location>
        <topology evidence="1 14">Multi-pass membrane protein</topology>
    </subcellularLocation>
</comment>
<proteinExistence type="inferred from homology"/>
<dbReference type="UniPathway" id="UPA00834">
    <property type="reaction ID" value="UER00712"/>
</dbReference>
<dbReference type="NCBIfam" id="TIGR01473">
    <property type="entry name" value="cyoE_ctaB"/>
    <property type="match status" value="1"/>
</dbReference>
<dbReference type="InterPro" id="IPR006369">
    <property type="entry name" value="Protohaem_IX_farnesylTrfase"/>
</dbReference>
<name>A0A7X4VY00_9GAMM</name>
<keyword evidence="4 14" id="KW-1003">Cell membrane</keyword>
<comment type="similarity">
    <text evidence="14">Belongs to the UbiA prenyltransferase family. Protoheme IX farnesyltransferase subfamily.</text>
</comment>
<dbReference type="AlphaFoldDB" id="A0A7X4VY00"/>
<dbReference type="NCBIfam" id="NF003349">
    <property type="entry name" value="PRK04375.1-2"/>
    <property type="match status" value="1"/>
</dbReference>
<keyword evidence="5 14" id="KW-0808">Transferase</keyword>
<keyword evidence="16" id="KW-1185">Reference proteome</keyword>
<evidence type="ECO:0000313" key="15">
    <source>
        <dbReference type="EMBL" id="NAW12110.1"/>
    </source>
</evidence>
<dbReference type="Proteomes" id="UP000448235">
    <property type="component" value="Unassembled WGS sequence"/>
</dbReference>
<feature type="transmembrane region" description="Helical" evidence="14">
    <location>
        <begin position="35"/>
        <end position="54"/>
    </location>
</feature>
<dbReference type="PROSITE" id="PS00943">
    <property type="entry name" value="UBIA"/>
    <property type="match status" value="1"/>
</dbReference>
<feature type="transmembrane region" description="Helical" evidence="14">
    <location>
        <begin position="156"/>
        <end position="177"/>
    </location>
</feature>
<dbReference type="HAMAP" id="MF_00154">
    <property type="entry name" value="CyoE_CtaB"/>
    <property type="match status" value="1"/>
</dbReference>
<feature type="transmembrane region" description="Helical" evidence="14">
    <location>
        <begin position="102"/>
        <end position="124"/>
    </location>
</feature>
<feature type="transmembrane region" description="Helical" evidence="14">
    <location>
        <begin position="183"/>
        <end position="202"/>
    </location>
</feature>
<comment type="catalytic activity">
    <reaction evidence="13 14">
        <text>heme b + (2E,6E)-farnesyl diphosphate + H2O = Fe(II)-heme o + diphosphate</text>
        <dbReference type="Rhea" id="RHEA:28070"/>
        <dbReference type="ChEBI" id="CHEBI:15377"/>
        <dbReference type="ChEBI" id="CHEBI:33019"/>
        <dbReference type="ChEBI" id="CHEBI:60344"/>
        <dbReference type="ChEBI" id="CHEBI:60530"/>
        <dbReference type="ChEBI" id="CHEBI:175763"/>
        <dbReference type="EC" id="2.5.1.141"/>
    </reaction>
</comment>
<evidence type="ECO:0000256" key="12">
    <source>
        <dbReference type="ARBA" id="ARBA00042475"/>
    </source>
</evidence>
<dbReference type="InterPro" id="IPR044878">
    <property type="entry name" value="UbiA_sf"/>
</dbReference>
<evidence type="ECO:0000256" key="1">
    <source>
        <dbReference type="ARBA" id="ARBA00004651"/>
    </source>
</evidence>
<dbReference type="PANTHER" id="PTHR43448:SF7">
    <property type="entry name" value="4-HYDROXYBENZOATE SOLANESYLTRANSFERASE"/>
    <property type="match status" value="1"/>
</dbReference>
<dbReference type="GO" id="GO:0008495">
    <property type="term" value="F:protoheme IX farnesyltransferase activity"/>
    <property type="evidence" value="ECO:0007669"/>
    <property type="project" value="UniProtKB-UniRule"/>
</dbReference>
<evidence type="ECO:0000256" key="11">
    <source>
        <dbReference type="ARBA" id="ARBA00040810"/>
    </source>
</evidence>
<accession>A0A7X4VY00</accession>
<dbReference type="InterPro" id="IPR000537">
    <property type="entry name" value="UbiA_prenyltransferase"/>
</dbReference>
<keyword evidence="8 14" id="KW-0350">Heme biosynthesis</keyword>
<comment type="miscellaneous">
    <text evidence="14">Carbon 2 of the heme B porphyrin ring is defined according to the Fischer nomenclature.</text>
</comment>
<feature type="transmembrane region" description="Helical" evidence="14">
    <location>
        <begin position="130"/>
        <end position="149"/>
    </location>
</feature>
<dbReference type="Pfam" id="PF01040">
    <property type="entry name" value="UbiA"/>
    <property type="match status" value="1"/>
</dbReference>
<dbReference type="EMBL" id="WUTS01000001">
    <property type="protein sequence ID" value="NAW12110.1"/>
    <property type="molecule type" value="Genomic_DNA"/>
</dbReference>
<evidence type="ECO:0000256" key="13">
    <source>
        <dbReference type="ARBA" id="ARBA00047690"/>
    </source>
</evidence>
<dbReference type="CDD" id="cd13957">
    <property type="entry name" value="PT_UbiA_Cox10"/>
    <property type="match status" value="1"/>
</dbReference>
<evidence type="ECO:0000256" key="5">
    <source>
        <dbReference type="ARBA" id="ARBA00022679"/>
    </source>
</evidence>
<comment type="caution">
    <text evidence="15">The sequence shown here is derived from an EMBL/GenBank/DDBJ whole genome shotgun (WGS) entry which is preliminary data.</text>
</comment>
<feature type="transmembrane region" description="Helical" evidence="14">
    <location>
        <begin position="282"/>
        <end position="301"/>
    </location>
</feature>
<protein>
    <recommendedName>
        <fullName evidence="11 14">Protoheme IX farnesyltransferase</fullName>
        <ecNumber evidence="3 14">2.5.1.141</ecNumber>
    </recommendedName>
    <alternativeName>
        <fullName evidence="12 14">Heme B farnesyltransferase</fullName>
    </alternativeName>
    <alternativeName>
        <fullName evidence="10 14">Heme O synthase</fullName>
    </alternativeName>
</protein>
<gene>
    <name evidence="14" type="primary">cyoE</name>
    <name evidence="15" type="ORF">GRB80_04565</name>
</gene>
<keyword evidence="9 14" id="KW-0472">Membrane</keyword>
<comment type="pathway">
    <text evidence="2 14">Porphyrin-containing compound metabolism; heme O biosynthesis; heme O from protoheme: step 1/1.</text>
</comment>
<dbReference type="Gene3D" id="1.10.357.140">
    <property type="entry name" value="UbiA prenyltransferase"/>
    <property type="match status" value="1"/>
</dbReference>
<dbReference type="GO" id="GO:0005886">
    <property type="term" value="C:plasma membrane"/>
    <property type="evidence" value="ECO:0007669"/>
    <property type="project" value="UniProtKB-SubCell"/>
</dbReference>
<evidence type="ECO:0000256" key="7">
    <source>
        <dbReference type="ARBA" id="ARBA00022989"/>
    </source>
</evidence>
<comment type="function">
    <text evidence="14">Converts heme B (protoheme IX) to heme O by substitution of the vinyl group on carbon 2 of heme B porphyrin ring with a hydroxyethyl farnesyl side group.</text>
</comment>
<organism evidence="15 16">
    <name type="scientific">Halomonas icarae</name>
    <dbReference type="NCBI Taxonomy" id="2691040"/>
    <lineage>
        <taxon>Bacteria</taxon>
        <taxon>Pseudomonadati</taxon>
        <taxon>Pseudomonadota</taxon>
        <taxon>Gammaproteobacteria</taxon>
        <taxon>Oceanospirillales</taxon>
        <taxon>Halomonadaceae</taxon>
        <taxon>Halomonas</taxon>
    </lineage>
</organism>
<dbReference type="InterPro" id="IPR030470">
    <property type="entry name" value="UbiA_prenylTrfase_CS"/>
</dbReference>
<dbReference type="GO" id="GO:0048034">
    <property type="term" value="P:heme O biosynthetic process"/>
    <property type="evidence" value="ECO:0007669"/>
    <property type="project" value="UniProtKB-UniRule"/>
</dbReference>
<evidence type="ECO:0000256" key="3">
    <source>
        <dbReference type="ARBA" id="ARBA00012292"/>
    </source>
</evidence>
<dbReference type="PANTHER" id="PTHR43448">
    <property type="entry name" value="PROTOHEME IX FARNESYLTRANSFERASE, MITOCHONDRIAL"/>
    <property type="match status" value="1"/>
</dbReference>